<dbReference type="Proteomes" id="UP000051269">
    <property type="component" value="Unassembled WGS sequence"/>
</dbReference>
<sequence length="87" mass="9461">MQKIILWTLSGLVSVLLLVNLALGLSTRGAISQIQAVQAQVANGPQMETVLRNLSIRIAMAGETDPAFKEILKKHELNVKLDEKANP</sequence>
<dbReference type="EMBL" id="LIBO01000164">
    <property type="protein sequence ID" value="KRO61967.1"/>
    <property type="molecule type" value="Genomic_DNA"/>
</dbReference>
<accession>A0A0R2RH56</accession>
<gene>
    <name evidence="1" type="ORF">ABR82_03975</name>
</gene>
<protein>
    <submittedName>
        <fullName evidence="1">Uncharacterized protein</fullName>
    </submittedName>
</protein>
<organism evidence="1 2">
    <name type="scientific">Verrucomicrobia subdivision 6 bacterium BACL9 MAG-120507-bin52</name>
    <dbReference type="NCBI Taxonomy" id="1655590"/>
    <lineage>
        <taxon>Bacteria</taxon>
        <taxon>Pseudomonadati</taxon>
        <taxon>Verrucomicrobiota</taxon>
        <taxon>Verrucomicrobiia</taxon>
        <taxon>Verrucomicrobiales</taxon>
        <taxon>Verrucomicrobia subdivision 6</taxon>
    </lineage>
</organism>
<comment type="caution">
    <text evidence="1">The sequence shown here is derived from an EMBL/GenBank/DDBJ whole genome shotgun (WGS) entry which is preliminary data.</text>
</comment>
<name>A0A0R2RH56_9BACT</name>
<proteinExistence type="predicted"/>
<reference evidence="1 2" key="1">
    <citation type="submission" date="2015-10" db="EMBL/GenBank/DDBJ databases">
        <title>Metagenome-Assembled Genomes uncover a global brackish microbiome.</title>
        <authorList>
            <person name="Hugerth L.W."/>
            <person name="Larsson J."/>
            <person name="Alneberg J."/>
            <person name="Lindh M.V."/>
            <person name="Legrand C."/>
            <person name="Pinhassi J."/>
            <person name="Andersson A.F."/>
        </authorList>
    </citation>
    <scope>NUCLEOTIDE SEQUENCE [LARGE SCALE GENOMIC DNA]</scope>
    <source>
        <strain evidence="1">BACL18 MAG-120507-bin52</strain>
    </source>
</reference>
<evidence type="ECO:0000313" key="1">
    <source>
        <dbReference type="EMBL" id="KRO61967.1"/>
    </source>
</evidence>
<evidence type="ECO:0000313" key="2">
    <source>
        <dbReference type="Proteomes" id="UP000051269"/>
    </source>
</evidence>
<dbReference type="AlphaFoldDB" id="A0A0R2RH56"/>